<evidence type="ECO:0000313" key="1">
    <source>
        <dbReference type="EMBL" id="AFS77573.1"/>
    </source>
</evidence>
<dbReference type="eggNOG" id="ENOG50335DI">
    <property type="taxonomic scope" value="Bacteria"/>
</dbReference>
<gene>
    <name evidence="1" type="ordered locus">Curi_c04980</name>
</gene>
<accession>K0AUL5</accession>
<proteinExistence type="predicted"/>
<keyword evidence="2" id="KW-1185">Reference proteome</keyword>
<evidence type="ECO:0000313" key="2">
    <source>
        <dbReference type="Proteomes" id="UP000006094"/>
    </source>
</evidence>
<dbReference type="KEGG" id="cad:Curi_c04980"/>
<protein>
    <submittedName>
        <fullName evidence="1">Uncharacterized protein</fullName>
    </submittedName>
</protein>
<dbReference type="STRING" id="1128398.Curi_c04980"/>
<dbReference type="RefSeq" id="WP_014966710.1">
    <property type="nucleotide sequence ID" value="NC_018664.1"/>
</dbReference>
<sequence>MNKYEKSNLVIHSDFEIRKLREENSDIDLLIPLDLRVVNLHINNMPEYISDRFQLIEVRNIIIRFTDDNKNNYCTIHFLKNIDLQSAIVNFTMDYKNHSIKIAKADYSVEMYIL</sequence>
<dbReference type="HOGENOM" id="CLU_166658_0_0_9"/>
<reference evidence="1 2" key="1">
    <citation type="journal article" date="2012" name="PLoS ONE">
        <title>The purine-utilizing bacterium Clostridium acidurici 9a: a genome-guided metabolic reconsideration.</title>
        <authorList>
            <person name="Hartwich K."/>
            <person name="Poehlein A."/>
            <person name="Daniel R."/>
        </authorList>
    </citation>
    <scope>NUCLEOTIDE SEQUENCE [LARGE SCALE GENOMIC DNA]</scope>
    <source>
        <strain evidence="2">ATCC 7906 / DSM 604 / BCRC 14475 / CIP 104303 / KCTC 5404 / NCIMB 10678 / 9a</strain>
    </source>
</reference>
<organism evidence="1 2">
    <name type="scientific">Gottschalkia acidurici (strain ATCC 7906 / DSM 604 / BCRC 14475 / CIP 104303 / KCTC 5404 / NCIMB 10678 / 9a)</name>
    <name type="common">Clostridium acidurici</name>
    <dbReference type="NCBI Taxonomy" id="1128398"/>
    <lineage>
        <taxon>Bacteria</taxon>
        <taxon>Bacillati</taxon>
        <taxon>Bacillota</taxon>
        <taxon>Tissierellia</taxon>
        <taxon>Tissierellales</taxon>
        <taxon>Gottschalkiaceae</taxon>
        <taxon>Gottschalkia</taxon>
    </lineage>
</organism>
<dbReference type="EMBL" id="CP003326">
    <property type="protein sequence ID" value="AFS77573.1"/>
    <property type="molecule type" value="Genomic_DNA"/>
</dbReference>
<name>K0AUL5_GOTA9</name>
<dbReference type="AlphaFoldDB" id="K0AUL5"/>
<dbReference type="Proteomes" id="UP000006094">
    <property type="component" value="Chromosome"/>
</dbReference>